<evidence type="ECO:0000313" key="2">
    <source>
        <dbReference type="EMBL" id="VAX25454.1"/>
    </source>
</evidence>
<keyword evidence="1" id="KW-1133">Transmembrane helix</keyword>
<organism evidence="2">
    <name type="scientific">hydrothermal vent metagenome</name>
    <dbReference type="NCBI Taxonomy" id="652676"/>
    <lineage>
        <taxon>unclassified sequences</taxon>
        <taxon>metagenomes</taxon>
        <taxon>ecological metagenomes</taxon>
    </lineage>
</organism>
<proteinExistence type="predicted"/>
<sequence length="240" mass="27258">MNMENNKKGKRNWKWWPHLVIALSILMVGVIFLVVYMAQTFPVPDDAPMEIPMPDDGENVPGPEWVFLLFWVPFWYFKGRLKKWLFITSLVPIVIFAILVLLPFLHKIPFHRIPGLGVLFKKASGMKSGIVKSFLYAAPALVFFAVIIGAMYTNGHQAKSLGCDSCHNPAMGKRMAIPPEDVAWYYNVDRARQIGVGKYRAGKFGVSEGGEHVYASGGETEGYKDANWQLRHMYEPTFTW</sequence>
<feature type="transmembrane region" description="Helical" evidence="1">
    <location>
        <begin position="59"/>
        <end position="77"/>
    </location>
</feature>
<dbReference type="Gene3D" id="1.20.810.10">
    <property type="entry name" value="Cytochrome Bc1 Complex, Chain C"/>
    <property type="match status" value="1"/>
</dbReference>
<keyword evidence="1" id="KW-0812">Transmembrane</keyword>
<evidence type="ECO:0000256" key="1">
    <source>
        <dbReference type="SAM" id="Phobius"/>
    </source>
</evidence>
<keyword evidence="1" id="KW-0472">Membrane</keyword>
<dbReference type="AlphaFoldDB" id="A0A3B1CN80"/>
<evidence type="ECO:0008006" key="3">
    <source>
        <dbReference type="Google" id="ProtNLM"/>
    </source>
</evidence>
<dbReference type="InterPro" id="IPR027387">
    <property type="entry name" value="Cytb/b6-like_sf"/>
</dbReference>
<protein>
    <recommendedName>
        <fullName evidence="3">Cytochrome c domain-containing protein</fullName>
    </recommendedName>
</protein>
<reference evidence="2" key="1">
    <citation type="submission" date="2018-06" db="EMBL/GenBank/DDBJ databases">
        <authorList>
            <person name="Zhirakovskaya E."/>
        </authorList>
    </citation>
    <scope>NUCLEOTIDE SEQUENCE</scope>
</reference>
<feature type="transmembrane region" description="Helical" evidence="1">
    <location>
        <begin position="134"/>
        <end position="152"/>
    </location>
</feature>
<accession>A0A3B1CN80</accession>
<feature type="transmembrane region" description="Helical" evidence="1">
    <location>
        <begin position="20"/>
        <end position="39"/>
    </location>
</feature>
<name>A0A3B1CN80_9ZZZZ</name>
<gene>
    <name evidence="2" type="ORF">MNBD_NITROSPINAE02-1162</name>
</gene>
<feature type="transmembrane region" description="Helical" evidence="1">
    <location>
        <begin position="84"/>
        <end position="105"/>
    </location>
</feature>
<dbReference type="EMBL" id="UOGE01000106">
    <property type="protein sequence ID" value="VAX25454.1"/>
    <property type="molecule type" value="Genomic_DNA"/>
</dbReference>